<dbReference type="EMBL" id="SBJO01000169">
    <property type="protein sequence ID" value="KAF9762436.1"/>
    <property type="molecule type" value="Genomic_DNA"/>
</dbReference>
<accession>A0A9P6GXT3</accession>
<protein>
    <submittedName>
        <fullName evidence="1">Uncharacterized protein</fullName>
    </submittedName>
</protein>
<gene>
    <name evidence="1" type="ORF">NGRA_2011</name>
</gene>
<comment type="caution">
    <text evidence="1">The sequence shown here is derived from an EMBL/GenBank/DDBJ whole genome shotgun (WGS) entry which is preliminary data.</text>
</comment>
<evidence type="ECO:0000313" key="1">
    <source>
        <dbReference type="EMBL" id="KAF9762436.1"/>
    </source>
</evidence>
<evidence type="ECO:0000313" key="2">
    <source>
        <dbReference type="Proteomes" id="UP000740883"/>
    </source>
</evidence>
<dbReference type="Proteomes" id="UP000740883">
    <property type="component" value="Unassembled WGS sequence"/>
</dbReference>
<reference evidence="1 2" key="1">
    <citation type="journal article" date="2020" name="Genome Biol. Evol.">
        <title>Comparative genomics of strictly vertically transmitted, feminizing microsporidia endosymbionts of amphipod crustaceans.</title>
        <authorList>
            <person name="Cormier A."/>
            <person name="Chebbi M.A."/>
            <person name="Giraud I."/>
            <person name="Wattier R."/>
            <person name="Teixeira M."/>
            <person name="Gilbert C."/>
            <person name="Rigaud T."/>
            <person name="Cordaux R."/>
        </authorList>
    </citation>
    <scope>NUCLEOTIDE SEQUENCE [LARGE SCALE GENOMIC DNA]</scope>
    <source>
        <strain evidence="1 2">Ou3-Ou53</strain>
    </source>
</reference>
<organism evidence="1 2">
    <name type="scientific">Nosema granulosis</name>
    <dbReference type="NCBI Taxonomy" id="83296"/>
    <lineage>
        <taxon>Eukaryota</taxon>
        <taxon>Fungi</taxon>
        <taxon>Fungi incertae sedis</taxon>
        <taxon>Microsporidia</taxon>
        <taxon>Nosematidae</taxon>
        <taxon>Nosema</taxon>
    </lineage>
</organism>
<sequence length="115" mass="13164">MSLSKFLTSKHPSSREEYTELLTYANDLFKRNYMNITPLTQVVINKASIEVKALLLQAAENAPSWDQFLKRAEDVAWIAFPDKTLNCIEKCSSVNAVTSNTYCEWHESKPQYKGL</sequence>
<dbReference type="AlphaFoldDB" id="A0A9P6GXT3"/>
<proteinExistence type="predicted"/>
<keyword evidence="2" id="KW-1185">Reference proteome</keyword>
<name>A0A9P6GXT3_9MICR</name>